<evidence type="ECO:0000259" key="4">
    <source>
        <dbReference type="PROSITE" id="PS50110"/>
    </source>
</evidence>
<dbReference type="OrthoDB" id="9813025at2"/>
<dbReference type="Proteomes" id="UP000220102">
    <property type="component" value="Unassembled WGS sequence"/>
</dbReference>
<keyword evidence="2" id="KW-0902">Two-component regulatory system</keyword>
<dbReference type="Pfam" id="PF00072">
    <property type="entry name" value="Response_reg"/>
    <property type="match status" value="1"/>
</dbReference>
<keyword evidence="1 3" id="KW-0597">Phosphoprotein</keyword>
<dbReference type="AlphaFoldDB" id="A0A2A8CWS0"/>
<comment type="caution">
    <text evidence="5">The sequence shown here is derived from an EMBL/GenBank/DDBJ whole genome shotgun (WGS) entry which is preliminary data.</text>
</comment>
<dbReference type="Gene3D" id="3.40.720.10">
    <property type="entry name" value="Alkaline Phosphatase, subunit A"/>
    <property type="match status" value="1"/>
</dbReference>
<proteinExistence type="predicted"/>
<dbReference type="InterPro" id="IPR011006">
    <property type="entry name" value="CheY-like_superfamily"/>
</dbReference>
<evidence type="ECO:0000313" key="6">
    <source>
        <dbReference type="Proteomes" id="UP000220102"/>
    </source>
</evidence>
<dbReference type="Gene3D" id="3.40.50.2300">
    <property type="match status" value="1"/>
</dbReference>
<dbReference type="EMBL" id="PDEQ01000005">
    <property type="protein sequence ID" value="PEN13061.1"/>
    <property type="molecule type" value="Genomic_DNA"/>
</dbReference>
<dbReference type="InterPro" id="IPR050595">
    <property type="entry name" value="Bact_response_regulator"/>
</dbReference>
<feature type="domain" description="Response regulatory" evidence="4">
    <location>
        <begin position="5"/>
        <end position="119"/>
    </location>
</feature>
<dbReference type="Pfam" id="PF08665">
    <property type="entry name" value="PglZ"/>
    <property type="match status" value="1"/>
</dbReference>
<name>A0A2A8CWS0_9BACT</name>
<dbReference type="SMART" id="SM00448">
    <property type="entry name" value="REC"/>
    <property type="match status" value="1"/>
</dbReference>
<dbReference type="GO" id="GO:0000160">
    <property type="term" value="P:phosphorelay signal transduction system"/>
    <property type="evidence" value="ECO:0007669"/>
    <property type="project" value="UniProtKB-KW"/>
</dbReference>
<dbReference type="RefSeq" id="WP_098075653.1">
    <property type="nucleotide sequence ID" value="NZ_PDEQ01000005.1"/>
</dbReference>
<dbReference type="InterPro" id="IPR017850">
    <property type="entry name" value="Alkaline_phosphatase_core_sf"/>
</dbReference>
<dbReference type="InterPro" id="IPR001789">
    <property type="entry name" value="Sig_transdc_resp-reg_receiver"/>
</dbReference>
<keyword evidence="6" id="KW-1185">Reference proteome</keyword>
<dbReference type="PANTHER" id="PTHR44591">
    <property type="entry name" value="STRESS RESPONSE REGULATOR PROTEIN 1"/>
    <property type="match status" value="1"/>
</dbReference>
<protein>
    <submittedName>
        <fullName evidence="5">Response regulator</fullName>
    </submittedName>
</protein>
<evidence type="ECO:0000256" key="2">
    <source>
        <dbReference type="ARBA" id="ARBA00023012"/>
    </source>
</evidence>
<feature type="modified residue" description="4-aspartylphosphate" evidence="3">
    <location>
        <position position="54"/>
    </location>
</feature>
<accession>A0A2A8CWS0</accession>
<evidence type="ECO:0000256" key="3">
    <source>
        <dbReference type="PROSITE-ProRule" id="PRU00169"/>
    </source>
</evidence>
<dbReference type="PANTHER" id="PTHR44591:SF14">
    <property type="entry name" value="PROTEIN PILG"/>
    <property type="match status" value="1"/>
</dbReference>
<dbReference type="PROSITE" id="PS50110">
    <property type="entry name" value="RESPONSE_REGULATORY"/>
    <property type="match status" value="1"/>
</dbReference>
<dbReference type="SUPFAM" id="SSF53649">
    <property type="entry name" value="Alkaline phosphatase-like"/>
    <property type="match status" value="1"/>
</dbReference>
<evidence type="ECO:0000313" key="5">
    <source>
        <dbReference type="EMBL" id="PEN13061.1"/>
    </source>
</evidence>
<gene>
    <name evidence="5" type="ORF">CRI94_10420</name>
</gene>
<dbReference type="CDD" id="cd00156">
    <property type="entry name" value="REC"/>
    <property type="match status" value="1"/>
</dbReference>
<sequence>MPEPRILWADDEIDLLRPHVMFLEKKGYDVTTVANGSDAVDMVAENAFDVVLLDEQMPGMDGLQTLEAIKDVRPEVPVVMVTKSEEEKLMEEALGGQISDYLTKPVNPSQILLTIKRLLERRQLQQESVSQRYLQSFGEISQALHQPMEHADWTALYQKLVRYDMELSGDDGAREIFRDQFQDANRSFGQFIEDNYFDWIASVDSDPDMQRPPLSHELVPEFVLPEVRAGERPVIFFVIDCMRYDQWLEFEPLLRTDFSIQTDFHYSILPTATPYSRNAIFSGLLPRDLTDRFPQAWDMAEENEQSRNQYEEEFLHDQLDRHHLNDRSLRYDKLIATEDGRSFAGKVTNLTQHDLSAVVVNFVDILAHSRSDSDVLKELAPDEPAYRSLTRTWFEHSWLLEALRTLAEHDCRIIITTDHGAIRALRSTKVIGDRETSTALRYKYGRNLKCDEEDAIFIRDPEEAGLPAHSMNTNYIIAKEDYYFVYPTNFHYYENLYRDTMQHGGCAMEEMILPVITMTPRG</sequence>
<organism evidence="5 6">
    <name type="scientific">Longibacter salinarum</name>
    <dbReference type="NCBI Taxonomy" id="1850348"/>
    <lineage>
        <taxon>Bacteria</taxon>
        <taxon>Pseudomonadati</taxon>
        <taxon>Rhodothermota</taxon>
        <taxon>Rhodothermia</taxon>
        <taxon>Rhodothermales</taxon>
        <taxon>Salisaetaceae</taxon>
        <taxon>Longibacter</taxon>
    </lineage>
</organism>
<evidence type="ECO:0000256" key="1">
    <source>
        <dbReference type="ARBA" id="ARBA00022553"/>
    </source>
</evidence>
<reference evidence="5 6" key="1">
    <citation type="submission" date="2017-10" db="EMBL/GenBank/DDBJ databases">
        <title>Draft genome of Longibacter Salinarum.</title>
        <authorList>
            <person name="Goh K.M."/>
            <person name="Shamsir M.S."/>
            <person name="Lim S.W."/>
        </authorList>
    </citation>
    <scope>NUCLEOTIDE SEQUENCE [LARGE SCALE GENOMIC DNA]</scope>
    <source>
        <strain evidence="5 6">KCTC 52045</strain>
    </source>
</reference>
<dbReference type="SUPFAM" id="SSF52172">
    <property type="entry name" value="CheY-like"/>
    <property type="match status" value="1"/>
</dbReference>